<dbReference type="OrthoDB" id="9815550at2"/>
<dbReference type="PANTHER" id="PTHR12526:SF510">
    <property type="entry name" value="D-INOSITOL 3-PHOSPHATE GLYCOSYLTRANSFERASE"/>
    <property type="match status" value="1"/>
</dbReference>
<evidence type="ECO:0000313" key="5">
    <source>
        <dbReference type="EMBL" id="PZE20615.1"/>
    </source>
</evidence>
<dbReference type="AlphaFoldDB" id="A0A2W1NMC8"/>
<dbReference type="EMBL" id="NHRJ02000006">
    <property type="protein sequence ID" value="PZE20615.1"/>
    <property type="molecule type" value="Genomic_DNA"/>
</dbReference>
<dbReference type="Proteomes" id="UP000214746">
    <property type="component" value="Unassembled WGS sequence"/>
</dbReference>
<dbReference type="InterPro" id="IPR001296">
    <property type="entry name" value="Glyco_trans_1"/>
</dbReference>
<dbReference type="InterPro" id="IPR028098">
    <property type="entry name" value="Glyco_trans_4-like_N"/>
</dbReference>
<dbReference type="Pfam" id="PF00534">
    <property type="entry name" value="Glycos_transf_1"/>
    <property type="match status" value="1"/>
</dbReference>
<evidence type="ECO:0000259" key="4">
    <source>
        <dbReference type="Pfam" id="PF13439"/>
    </source>
</evidence>
<keyword evidence="2" id="KW-0808">Transferase</keyword>
<protein>
    <submittedName>
        <fullName evidence="5">Glycosyltransferase family 1 protein</fullName>
    </submittedName>
</protein>
<comment type="caution">
    <text evidence="5">The sequence shown here is derived from an EMBL/GenBank/DDBJ whole genome shotgun (WGS) entry which is preliminary data.</text>
</comment>
<evidence type="ECO:0000259" key="3">
    <source>
        <dbReference type="Pfam" id="PF00534"/>
    </source>
</evidence>
<evidence type="ECO:0000313" key="6">
    <source>
        <dbReference type="Proteomes" id="UP000214746"/>
    </source>
</evidence>
<name>A0A2W1NMC8_PAEXE</name>
<dbReference type="PANTHER" id="PTHR12526">
    <property type="entry name" value="GLYCOSYLTRANSFERASE"/>
    <property type="match status" value="1"/>
</dbReference>
<gene>
    <name evidence="5" type="ORF">CBW46_012675</name>
</gene>
<organism evidence="5 6">
    <name type="scientific">Paenibacillus xerothermodurans</name>
    <dbReference type="NCBI Taxonomy" id="1977292"/>
    <lineage>
        <taxon>Bacteria</taxon>
        <taxon>Bacillati</taxon>
        <taxon>Bacillota</taxon>
        <taxon>Bacilli</taxon>
        <taxon>Bacillales</taxon>
        <taxon>Paenibacillaceae</taxon>
        <taxon>Paenibacillus</taxon>
    </lineage>
</organism>
<feature type="domain" description="Glycosyl transferase family 1" evidence="3">
    <location>
        <begin position="220"/>
        <end position="379"/>
    </location>
</feature>
<sequence length="410" mass="45887">MRILLTSFLAKFPHVGGMWQYVSTLKEGLERRGHVVDLFSMTNSQYLLSSKQGLQQIKINSLVSTKFQQYFHRQWELIDPWIKNLEISRSGFALAASYFGIRDYDVIHAQDVFAARAFQRIAEGIPLVATIHGSLYQELFSRQHDFGAIRRKYVHDLEHAGSKLSDCAIMPSHWLANIFQEMYHLDSAQFTVIPNGLDIAAMRHKMMADDSPPTVAAAAPVKEDQMIFICPARLVTEKGHRILLEALRTLGQQRQNWLCWIVGDGPLQDKLVAMAEDLSLQSHVQFLGNRSDVPALLRKADAVVLPSLIDNCPYAILEAMAAGKPVVASAAGGIPEMIEDGCTGVLFPTGDSRALSEKLQFILSDRTVVDRMVRNAKQRLMQHHTLDIMVARTLAVYQQSIMKHSGGHAV</sequence>
<evidence type="ECO:0000256" key="2">
    <source>
        <dbReference type="ARBA" id="ARBA00022679"/>
    </source>
</evidence>
<reference evidence="5" key="1">
    <citation type="submission" date="2018-06" db="EMBL/GenBank/DDBJ databases">
        <title>Paenibacillus xerothermodurans sp. nov. an extremely dry heat resistant spore forming bacterium isolated from the soil of Cape Canaveral, Florida.</title>
        <authorList>
            <person name="Seuylemezian A."/>
            <person name="Kaur N."/>
            <person name="Patil P."/>
            <person name="Patil P."/>
            <person name="Mayilraj S."/>
            <person name="Vaishampayan P."/>
        </authorList>
    </citation>
    <scope>NUCLEOTIDE SEQUENCE [LARGE SCALE GENOMIC DNA]</scope>
    <source>
        <strain evidence="5">ATCC 27380</strain>
    </source>
</reference>
<proteinExistence type="predicted"/>
<evidence type="ECO:0000256" key="1">
    <source>
        <dbReference type="ARBA" id="ARBA00022676"/>
    </source>
</evidence>
<keyword evidence="6" id="KW-1185">Reference proteome</keyword>
<accession>A0A2W1NMC8</accession>
<dbReference type="CDD" id="cd03801">
    <property type="entry name" value="GT4_PimA-like"/>
    <property type="match status" value="1"/>
</dbReference>
<dbReference type="SUPFAM" id="SSF53756">
    <property type="entry name" value="UDP-Glycosyltransferase/glycogen phosphorylase"/>
    <property type="match status" value="1"/>
</dbReference>
<dbReference type="RefSeq" id="WP_089200368.1">
    <property type="nucleotide sequence ID" value="NZ_NHRJ02000006.1"/>
</dbReference>
<dbReference type="Gene3D" id="3.40.50.2000">
    <property type="entry name" value="Glycogen Phosphorylase B"/>
    <property type="match status" value="2"/>
</dbReference>
<feature type="domain" description="Glycosyltransferase subfamily 4-like N-terminal" evidence="4">
    <location>
        <begin position="15"/>
        <end position="199"/>
    </location>
</feature>
<dbReference type="Pfam" id="PF13439">
    <property type="entry name" value="Glyco_transf_4"/>
    <property type="match status" value="1"/>
</dbReference>
<keyword evidence="1" id="KW-0328">Glycosyltransferase</keyword>
<dbReference type="GO" id="GO:0016757">
    <property type="term" value="F:glycosyltransferase activity"/>
    <property type="evidence" value="ECO:0007669"/>
    <property type="project" value="UniProtKB-KW"/>
</dbReference>